<evidence type="ECO:0000313" key="1">
    <source>
        <dbReference type="EMBL" id="QDG54748.1"/>
    </source>
</evidence>
<dbReference type="AlphaFoldDB" id="A0A4Y6Q2C7"/>
<gene>
    <name evidence="1" type="ORF">FIV42_29580</name>
</gene>
<name>A0A4Y6Q2C7_PERCE</name>
<organism evidence="1 2">
    <name type="scientific">Persicimonas caeni</name>
    <dbReference type="NCBI Taxonomy" id="2292766"/>
    <lineage>
        <taxon>Bacteria</taxon>
        <taxon>Deltaproteobacteria</taxon>
        <taxon>Bradymonadales</taxon>
        <taxon>Bradymonadaceae</taxon>
        <taxon>Persicimonas</taxon>
    </lineage>
</organism>
<sequence length="100" mass="11682">MGRPKKLDNLLEVVSEHVESGDYLLTTHAQQRGAQRAITRPEVEFVLTHGWHEKRKDRFDETYQAWNYAVRGKTVADERELRIIVTFDDDMLVVTVIDLN</sequence>
<proteinExistence type="predicted"/>
<dbReference type="EMBL" id="CP041186">
    <property type="protein sequence ID" value="QDG54748.1"/>
    <property type="molecule type" value="Genomic_DNA"/>
</dbReference>
<dbReference type="OrthoDB" id="9342815at2"/>
<dbReference type="Pfam" id="PF14076">
    <property type="entry name" value="DUF4258"/>
    <property type="match status" value="1"/>
</dbReference>
<dbReference type="InterPro" id="IPR025354">
    <property type="entry name" value="DUF4258"/>
</dbReference>
<reference evidence="1 2" key="1">
    <citation type="submission" date="2019-06" db="EMBL/GenBank/DDBJ databases">
        <title>Persicimonas caeni gen. nov., sp. nov., a predatory bacterium isolated from solar saltern.</title>
        <authorList>
            <person name="Wang S."/>
        </authorList>
    </citation>
    <scope>NUCLEOTIDE SEQUENCE [LARGE SCALE GENOMIC DNA]</scope>
    <source>
        <strain evidence="1 2">YN101</strain>
    </source>
</reference>
<dbReference type="Proteomes" id="UP000315995">
    <property type="component" value="Chromosome"/>
</dbReference>
<accession>A0A5B8YJX5</accession>
<evidence type="ECO:0000313" key="2">
    <source>
        <dbReference type="Proteomes" id="UP000315995"/>
    </source>
</evidence>
<keyword evidence="2" id="KW-1185">Reference proteome</keyword>
<dbReference type="RefSeq" id="WP_141201192.1">
    <property type="nucleotide sequence ID" value="NZ_CP041186.1"/>
</dbReference>
<protein>
    <submittedName>
        <fullName evidence="1">DUF4258 domain-containing protein</fullName>
    </submittedName>
</protein>
<accession>A0A4Y6Q2C7</accession>